<keyword evidence="3" id="KW-1185">Reference proteome</keyword>
<dbReference type="AlphaFoldDB" id="A0A552UTB3"/>
<dbReference type="RefSeq" id="WP_143375234.1">
    <property type="nucleotide sequence ID" value="NZ_VJVZ01000019.1"/>
</dbReference>
<evidence type="ECO:0000256" key="1">
    <source>
        <dbReference type="SAM" id="Phobius"/>
    </source>
</evidence>
<accession>A0A552UTB3</accession>
<dbReference type="Proteomes" id="UP000320643">
    <property type="component" value="Unassembled WGS sequence"/>
</dbReference>
<dbReference type="OrthoDB" id="1374525at2"/>
<keyword evidence="1" id="KW-0472">Membrane</keyword>
<protein>
    <submittedName>
        <fullName evidence="2">Uncharacterized protein</fullName>
    </submittedName>
</protein>
<keyword evidence="1" id="KW-0812">Transmembrane</keyword>
<keyword evidence="1" id="KW-1133">Transmembrane helix</keyword>
<dbReference type="EMBL" id="VJVZ01000019">
    <property type="protein sequence ID" value="TRW21469.1"/>
    <property type="molecule type" value="Genomic_DNA"/>
</dbReference>
<gene>
    <name evidence="2" type="ORF">FMM05_20170</name>
</gene>
<feature type="transmembrane region" description="Helical" evidence="1">
    <location>
        <begin position="50"/>
        <end position="75"/>
    </location>
</feature>
<comment type="caution">
    <text evidence="2">The sequence shown here is derived from an EMBL/GenBank/DDBJ whole genome shotgun (WGS) entry which is preliminary data.</text>
</comment>
<sequence length="82" mass="9003">MNNDLPNLNGFPTDNLPSTKLKYDIVASKFMTGIENHHKRNAPVSLSNDLGLIGAVLKGLVALIVMLAAGIWWVLKKHKNHS</sequence>
<reference evidence="2 3" key="1">
    <citation type="submission" date="2019-07" db="EMBL/GenBank/DDBJ databases">
        <title>Flavobacterium sp. nov., isolated from glacier ice.</title>
        <authorList>
            <person name="Liu Q."/>
            <person name="Xin Y.-H."/>
        </authorList>
    </citation>
    <scope>NUCLEOTIDE SEQUENCE [LARGE SCALE GENOMIC DNA]</scope>
    <source>
        <strain evidence="2 3">ZT4R6</strain>
    </source>
</reference>
<name>A0A552UTB3_9FLAO</name>
<organism evidence="2 3">
    <name type="scientific">Flavobacterium zepuense</name>
    <dbReference type="NCBI Taxonomy" id="2593302"/>
    <lineage>
        <taxon>Bacteria</taxon>
        <taxon>Pseudomonadati</taxon>
        <taxon>Bacteroidota</taxon>
        <taxon>Flavobacteriia</taxon>
        <taxon>Flavobacteriales</taxon>
        <taxon>Flavobacteriaceae</taxon>
        <taxon>Flavobacterium</taxon>
    </lineage>
</organism>
<evidence type="ECO:0000313" key="2">
    <source>
        <dbReference type="EMBL" id="TRW21469.1"/>
    </source>
</evidence>
<evidence type="ECO:0000313" key="3">
    <source>
        <dbReference type="Proteomes" id="UP000320643"/>
    </source>
</evidence>
<proteinExistence type="predicted"/>